<name>A0A8G1W460_9EURO</name>
<dbReference type="EMBL" id="KZ824622">
    <property type="protein sequence ID" value="RAK82413.1"/>
    <property type="molecule type" value="Genomic_DNA"/>
</dbReference>
<reference evidence="1 2" key="1">
    <citation type="submission" date="2018-02" db="EMBL/GenBank/DDBJ databases">
        <title>The genomes of Aspergillus section Nigri reveals drivers in fungal speciation.</title>
        <authorList>
            <consortium name="DOE Joint Genome Institute"/>
            <person name="Vesth T.C."/>
            <person name="Nybo J."/>
            <person name="Theobald S."/>
            <person name="Brandl J."/>
            <person name="Frisvad J.C."/>
            <person name="Nielsen K.F."/>
            <person name="Lyhne E.K."/>
            <person name="Kogle M.E."/>
            <person name="Kuo A."/>
            <person name="Riley R."/>
            <person name="Clum A."/>
            <person name="Nolan M."/>
            <person name="Lipzen A."/>
            <person name="Salamov A."/>
            <person name="Henrissat B."/>
            <person name="Wiebenga A."/>
            <person name="De vries R.P."/>
            <person name="Grigoriev I.V."/>
            <person name="Mortensen U.H."/>
            <person name="Andersen M.R."/>
            <person name="Baker S.E."/>
        </authorList>
    </citation>
    <scope>NUCLEOTIDE SEQUENCE [LARGE SCALE GENOMIC DNA]</scope>
    <source>
        <strain evidence="1 2">CBS 313.89</strain>
    </source>
</reference>
<evidence type="ECO:0000313" key="1">
    <source>
        <dbReference type="EMBL" id="RAK82413.1"/>
    </source>
</evidence>
<evidence type="ECO:0000313" key="2">
    <source>
        <dbReference type="Proteomes" id="UP000249789"/>
    </source>
</evidence>
<dbReference type="GeneID" id="63861015"/>
<organism evidence="1 2">
    <name type="scientific">Aspergillus fijiensis CBS 313.89</name>
    <dbReference type="NCBI Taxonomy" id="1448319"/>
    <lineage>
        <taxon>Eukaryota</taxon>
        <taxon>Fungi</taxon>
        <taxon>Dikarya</taxon>
        <taxon>Ascomycota</taxon>
        <taxon>Pezizomycotina</taxon>
        <taxon>Eurotiomycetes</taxon>
        <taxon>Eurotiomycetidae</taxon>
        <taxon>Eurotiales</taxon>
        <taxon>Aspergillaceae</taxon>
        <taxon>Aspergillus</taxon>
    </lineage>
</organism>
<protein>
    <submittedName>
        <fullName evidence="1">Uncharacterized protein</fullName>
    </submittedName>
</protein>
<gene>
    <name evidence="1" type="ORF">BO72DRAFT_443868</name>
</gene>
<dbReference type="VEuPathDB" id="FungiDB:BO72DRAFT_443868"/>
<proteinExistence type="predicted"/>
<sequence>MITWFVSPPTHRGHLAEYEPVRCKGRKSLTRGRIALLLLFFVSLLRFPLDHEYKLERNAPTHCGKTEHDGCDDECAGRVFRSAG</sequence>
<dbReference type="AlphaFoldDB" id="A0A8G1W460"/>
<keyword evidence="2" id="KW-1185">Reference proteome</keyword>
<dbReference type="RefSeq" id="XP_040806423.1">
    <property type="nucleotide sequence ID" value="XM_040943682.1"/>
</dbReference>
<accession>A0A8G1W460</accession>
<dbReference type="Proteomes" id="UP000249789">
    <property type="component" value="Unassembled WGS sequence"/>
</dbReference>